<dbReference type="SMART" id="SM00320">
    <property type="entry name" value="WD40"/>
    <property type="match status" value="5"/>
</dbReference>
<keyword evidence="3" id="KW-1185">Reference proteome</keyword>
<reference evidence="2" key="4">
    <citation type="submission" date="2025-08" db="UniProtKB">
        <authorList>
            <consortium name="Ensembl"/>
        </authorList>
    </citation>
    <scope>IDENTIFICATION</scope>
</reference>
<dbReference type="PANTHER" id="PTHR45532">
    <property type="entry name" value="WD REPEAT-CONTAINING PROTEIN 97"/>
    <property type="match status" value="1"/>
</dbReference>
<dbReference type="PROSITE" id="PS50294">
    <property type="entry name" value="WD_REPEATS_REGION"/>
    <property type="match status" value="1"/>
</dbReference>
<dbReference type="STRING" id="7868.ENSCMIP00000003210"/>
<dbReference type="Pfam" id="PF00400">
    <property type="entry name" value="WD40"/>
    <property type="match status" value="2"/>
</dbReference>
<dbReference type="PANTHER" id="PTHR45532:SF1">
    <property type="entry name" value="WD REPEAT-CONTAINING PROTEIN 97"/>
    <property type="match status" value="1"/>
</dbReference>
<evidence type="ECO:0000313" key="3">
    <source>
        <dbReference type="Proteomes" id="UP000314986"/>
    </source>
</evidence>
<evidence type="ECO:0000256" key="1">
    <source>
        <dbReference type="PROSITE-ProRule" id="PRU00221"/>
    </source>
</evidence>
<feature type="repeat" description="WD" evidence="1">
    <location>
        <begin position="233"/>
        <end position="248"/>
    </location>
</feature>
<organism evidence="2 3">
    <name type="scientific">Callorhinchus milii</name>
    <name type="common">Ghost shark</name>
    <dbReference type="NCBI Taxonomy" id="7868"/>
    <lineage>
        <taxon>Eukaryota</taxon>
        <taxon>Metazoa</taxon>
        <taxon>Chordata</taxon>
        <taxon>Craniata</taxon>
        <taxon>Vertebrata</taxon>
        <taxon>Chondrichthyes</taxon>
        <taxon>Holocephali</taxon>
        <taxon>Chimaeriformes</taxon>
        <taxon>Callorhinchidae</taxon>
        <taxon>Callorhinchus</taxon>
    </lineage>
</organism>
<reference evidence="3" key="2">
    <citation type="journal article" date="2007" name="PLoS Biol.">
        <title>Survey sequencing and comparative analysis of the elephant shark (Callorhinchus milii) genome.</title>
        <authorList>
            <person name="Venkatesh B."/>
            <person name="Kirkness E.F."/>
            <person name="Loh Y.H."/>
            <person name="Halpern A.L."/>
            <person name="Lee A.P."/>
            <person name="Johnson J."/>
            <person name="Dandona N."/>
            <person name="Viswanathan L.D."/>
            <person name="Tay A."/>
            <person name="Venter J.C."/>
            <person name="Strausberg R.L."/>
            <person name="Brenner S."/>
        </authorList>
    </citation>
    <scope>NUCLEOTIDE SEQUENCE [LARGE SCALE GENOMIC DNA]</scope>
</reference>
<dbReference type="SUPFAM" id="SSF50978">
    <property type="entry name" value="WD40 repeat-like"/>
    <property type="match status" value="1"/>
</dbReference>
<reference evidence="3" key="1">
    <citation type="journal article" date="2006" name="Science">
        <title>Ancient noncoding elements conserved in the human genome.</title>
        <authorList>
            <person name="Venkatesh B."/>
            <person name="Kirkness E.F."/>
            <person name="Loh Y.H."/>
            <person name="Halpern A.L."/>
            <person name="Lee A.P."/>
            <person name="Johnson J."/>
            <person name="Dandona N."/>
            <person name="Viswanathan L.D."/>
            <person name="Tay A."/>
            <person name="Venter J.C."/>
            <person name="Strausberg R.L."/>
            <person name="Brenner S."/>
        </authorList>
    </citation>
    <scope>NUCLEOTIDE SEQUENCE [LARGE SCALE GENOMIC DNA]</scope>
</reference>
<dbReference type="InParanoid" id="A0A4W3GK32"/>
<feature type="repeat" description="WD" evidence="1">
    <location>
        <begin position="255"/>
        <end position="296"/>
    </location>
</feature>
<evidence type="ECO:0000313" key="2">
    <source>
        <dbReference type="Ensembl" id="ENSCMIP00000003210.1"/>
    </source>
</evidence>
<dbReference type="Gene3D" id="2.130.10.10">
    <property type="entry name" value="YVTN repeat-like/Quinoprotein amine dehydrogenase"/>
    <property type="match status" value="2"/>
</dbReference>
<reference evidence="2" key="5">
    <citation type="submission" date="2025-09" db="UniProtKB">
        <authorList>
            <consortium name="Ensembl"/>
        </authorList>
    </citation>
    <scope>IDENTIFICATION</scope>
</reference>
<dbReference type="OMA" id="ELWWSIM"/>
<accession>A0A4W3GK32</accession>
<proteinExistence type="predicted"/>
<keyword evidence="1" id="KW-0853">WD repeat</keyword>
<name>A0A4W3GK32_CALMI</name>
<dbReference type="AlphaFoldDB" id="A0A4W3GK32"/>
<dbReference type="InterPro" id="IPR015943">
    <property type="entry name" value="WD40/YVTN_repeat-like_dom_sf"/>
</dbReference>
<dbReference type="InterPro" id="IPR001680">
    <property type="entry name" value="WD40_rpt"/>
</dbReference>
<dbReference type="Ensembl" id="ENSCMIT00000003331.1">
    <property type="protein sequence ID" value="ENSCMIP00000003210.1"/>
    <property type="gene ID" value="ENSCMIG00000001915.1"/>
</dbReference>
<sequence length="699" mass="78751">MIVEENLDHHKTRALNYWATLRSFVHNSPEKIRSSEWTSQDLMHGMEHVHHVTFDSPVYHVSFNPNTKEFACVDAMNFIHIYLNDGRLKEAFKIQQGLKGLVYASKVDQYVAWTSCSFLMVLNARFQILSATKSSQSINCCHYNEELNEMVTASLGNVSTWRFFFGFQELICHKFIPGSLGSSDNFTLLALERPLIRLQRCFAVSGTGVCVFDLHSGTLLNYKRNLHPSLQCVATCSGDGTVKVWDMDWNLHMVFVGHEGPVTAMEVHPYGPYLLTASEDLTIRNWSLELQDQVDVTATLETVRCLGTQKGQDSIFSFSRHRLDLWKIRHLYRLHTSIGHPVLAIKVVNLPGSHPYPLRALCVCGDSTARLVASETGEVLTTLLLEPGRQVVDAEYCLLRETVLVLTAAGDVLRASALTNPMEVQLVVPGHTLPARPLCLCIYTFTVDEETTYQSWVEVVTGKEDDKKTGGLGFLPIIGDEDGFLTVLNMLSGETEYRILAHKSATIHRLMSNPDNSNLISIGSHTAVKIWRVFPYASESLSLQMTFYNSHMPVHLCTIQSLFAVAFKEWSVLSMCLSVCVSVCVCVHVLCAWWLCASVSLCVSVNICACGSHNVFLRHRTLHLQSIPHCLAFYNDWGDLLVGLNRNVYRIKHEDYITNDYMPQVTPLVDDPIPINESVFESMSDDTRNRLMGPKTEYR</sequence>
<protein>
    <submittedName>
        <fullName evidence="2">Uncharacterized protein</fullName>
    </submittedName>
</protein>
<dbReference type="PROSITE" id="PS50082">
    <property type="entry name" value="WD_REPEATS_2"/>
    <property type="match status" value="2"/>
</dbReference>
<dbReference type="Proteomes" id="UP000314986">
    <property type="component" value="Unassembled WGS sequence"/>
</dbReference>
<dbReference type="GeneTree" id="ENSGT01000000217612"/>
<dbReference type="InterPro" id="IPR036322">
    <property type="entry name" value="WD40_repeat_dom_sf"/>
</dbReference>
<reference evidence="3" key="3">
    <citation type="journal article" date="2014" name="Nature">
        <title>Elephant shark genome provides unique insights into gnathostome evolution.</title>
        <authorList>
            <consortium name="International Elephant Shark Genome Sequencing Consortium"/>
            <person name="Venkatesh B."/>
            <person name="Lee A.P."/>
            <person name="Ravi V."/>
            <person name="Maurya A.K."/>
            <person name="Lian M.M."/>
            <person name="Swann J.B."/>
            <person name="Ohta Y."/>
            <person name="Flajnik M.F."/>
            <person name="Sutoh Y."/>
            <person name="Kasahara M."/>
            <person name="Hoon S."/>
            <person name="Gangu V."/>
            <person name="Roy S.W."/>
            <person name="Irimia M."/>
            <person name="Korzh V."/>
            <person name="Kondrychyn I."/>
            <person name="Lim Z.W."/>
            <person name="Tay B.H."/>
            <person name="Tohari S."/>
            <person name="Kong K.W."/>
            <person name="Ho S."/>
            <person name="Lorente-Galdos B."/>
            <person name="Quilez J."/>
            <person name="Marques-Bonet T."/>
            <person name="Raney B.J."/>
            <person name="Ingham P.W."/>
            <person name="Tay A."/>
            <person name="Hillier L.W."/>
            <person name="Minx P."/>
            <person name="Boehm T."/>
            <person name="Wilson R.K."/>
            <person name="Brenner S."/>
            <person name="Warren W.C."/>
        </authorList>
    </citation>
    <scope>NUCLEOTIDE SEQUENCE [LARGE SCALE GENOMIC DNA]</scope>
</reference>